<name>A0A316UMG0_9BASI</name>
<dbReference type="EMBL" id="KZ819675">
    <property type="protein sequence ID" value="PWN25561.1"/>
    <property type="molecule type" value="Genomic_DNA"/>
</dbReference>
<feature type="region of interest" description="Disordered" evidence="1">
    <location>
        <begin position="1"/>
        <end position="28"/>
    </location>
</feature>
<evidence type="ECO:0000313" key="4">
    <source>
        <dbReference type="Proteomes" id="UP000245884"/>
    </source>
</evidence>
<dbReference type="AlphaFoldDB" id="A0A316UMG0"/>
<sequence length="229" mass="24782">MPDSAQPVSKERQRMRSEAEDALAANPSINCPSFESSRVFALVEKLIHNPPAPLTRKKLIRNTQTIFSFIVQPDGPIDPSNPRTKPEAAARGSGNDAEQGGGAFRPALWYIDLKKTGTVGRGYPPKGVLGRKKRADVTIECSDKDLLHMAQGQQHPQRLFNMGRIRVRGDLDRALRIASLLNSERSRLFGVPPAPAEPAAASDELATVSEGADHAYEGGAPASITRAKL</sequence>
<dbReference type="InterPro" id="IPR003033">
    <property type="entry name" value="SCP2_sterol-bd_dom"/>
</dbReference>
<dbReference type="PANTHER" id="PTHR10094">
    <property type="entry name" value="STEROL CARRIER PROTEIN 2 SCP-2 FAMILY PROTEIN"/>
    <property type="match status" value="1"/>
</dbReference>
<feature type="domain" description="SCP2" evidence="2">
    <location>
        <begin position="109"/>
        <end position="181"/>
    </location>
</feature>
<dbReference type="Gene3D" id="3.30.1050.10">
    <property type="entry name" value="SCP2 sterol-binding domain"/>
    <property type="match status" value="1"/>
</dbReference>
<dbReference type="GO" id="GO:0005829">
    <property type="term" value="C:cytosol"/>
    <property type="evidence" value="ECO:0007669"/>
    <property type="project" value="TreeGrafter"/>
</dbReference>
<dbReference type="InterPro" id="IPR036527">
    <property type="entry name" value="SCP2_sterol-bd_dom_sf"/>
</dbReference>
<dbReference type="STRING" id="1569628.A0A316UMG0"/>
<evidence type="ECO:0000313" key="3">
    <source>
        <dbReference type="EMBL" id="PWN25561.1"/>
    </source>
</evidence>
<dbReference type="SUPFAM" id="SSF55718">
    <property type="entry name" value="SCP-like"/>
    <property type="match status" value="1"/>
</dbReference>
<reference evidence="3 4" key="1">
    <citation type="journal article" date="2018" name="Mol. Biol. Evol.">
        <title>Broad Genomic Sampling Reveals a Smut Pathogenic Ancestry of the Fungal Clade Ustilaginomycotina.</title>
        <authorList>
            <person name="Kijpornyongpan T."/>
            <person name="Mondo S.J."/>
            <person name="Barry K."/>
            <person name="Sandor L."/>
            <person name="Lee J."/>
            <person name="Lipzen A."/>
            <person name="Pangilinan J."/>
            <person name="LaButti K."/>
            <person name="Hainaut M."/>
            <person name="Henrissat B."/>
            <person name="Grigoriev I.V."/>
            <person name="Spatafora J.W."/>
            <person name="Aime M.C."/>
        </authorList>
    </citation>
    <scope>NUCLEOTIDE SEQUENCE [LARGE SCALE GENOMIC DNA]</scope>
    <source>
        <strain evidence="3 4">MCA 5214</strain>
    </source>
</reference>
<proteinExistence type="predicted"/>
<accession>A0A316UMG0</accession>
<dbReference type="Pfam" id="PF02036">
    <property type="entry name" value="SCP2"/>
    <property type="match status" value="1"/>
</dbReference>
<dbReference type="Proteomes" id="UP000245884">
    <property type="component" value="Unassembled WGS sequence"/>
</dbReference>
<evidence type="ECO:0000256" key="1">
    <source>
        <dbReference type="SAM" id="MobiDB-lite"/>
    </source>
</evidence>
<dbReference type="RefSeq" id="XP_025360173.1">
    <property type="nucleotide sequence ID" value="XM_025506861.1"/>
</dbReference>
<protein>
    <recommendedName>
        <fullName evidence="2">SCP2 domain-containing protein</fullName>
    </recommendedName>
</protein>
<dbReference type="GeneID" id="37028684"/>
<gene>
    <name evidence="3" type="ORF">BDZ90DRAFT_234006</name>
</gene>
<feature type="region of interest" description="Disordered" evidence="1">
    <location>
        <begin position="71"/>
        <end position="101"/>
    </location>
</feature>
<organism evidence="3 4">
    <name type="scientific">Jaminaea rosea</name>
    <dbReference type="NCBI Taxonomy" id="1569628"/>
    <lineage>
        <taxon>Eukaryota</taxon>
        <taxon>Fungi</taxon>
        <taxon>Dikarya</taxon>
        <taxon>Basidiomycota</taxon>
        <taxon>Ustilaginomycotina</taxon>
        <taxon>Exobasidiomycetes</taxon>
        <taxon>Microstromatales</taxon>
        <taxon>Microstromatales incertae sedis</taxon>
        <taxon>Jaminaea</taxon>
    </lineage>
</organism>
<feature type="compositionally biased region" description="Basic and acidic residues" evidence="1">
    <location>
        <begin position="9"/>
        <end position="19"/>
    </location>
</feature>
<keyword evidence="4" id="KW-1185">Reference proteome</keyword>
<dbReference type="PANTHER" id="PTHR10094:SF25">
    <property type="entry name" value="SCP2 STEROL-BINDING DOMAIN-CONTAINING PROTEIN 1"/>
    <property type="match status" value="1"/>
</dbReference>
<dbReference type="OrthoDB" id="10265837at2759"/>
<evidence type="ECO:0000259" key="2">
    <source>
        <dbReference type="Pfam" id="PF02036"/>
    </source>
</evidence>